<comment type="caution">
    <text evidence="4">The sequence shown here is derived from an EMBL/GenBank/DDBJ whole genome shotgun (WGS) entry which is preliminary data.</text>
</comment>
<keyword evidence="6" id="KW-1185">Reference proteome</keyword>
<dbReference type="EMBL" id="CAJNOQ010010620">
    <property type="protein sequence ID" value="CAF1256637.1"/>
    <property type="molecule type" value="Genomic_DNA"/>
</dbReference>
<dbReference type="Proteomes" id="UP000681722">
    <property type="component" value="Unassembled WGS sequence"/>
</dbReference>
<proteinExistence type="predicted"/>
<sequence length="389" mass="43656">MNIFLLKTQPLSKEIKVLSSAIYYLCSLKLNFISTNRGEIDDKNDENLISRDPPDNKKFTDDESRYLTTQGPFQPKMSVYPQNLELKNKKHQCSFAAGWYGQYNYLKYSKIKDAAFCFCCRLFGQDPGDAREEETWTTKGIGSWSKMKDADQKREQLLKINEKIIISLLDVARFLGRQSLAFQGQEHDEGNFVEAVSLLRRRDPVMNKWFNDSSLRPYHHSAWGCGRTYIWKLQTTEGAIMVLLSAIALFPFLIGLVLAAVSALITLVLFILLLVLFLILLLLKFIGIIVLLFLSLIIGVLLGLIGLLILLLIPLCLLTWPLILVLVGISFILGTVLVTIIGFIVIVTVFFFIVLTFSGITVAAIGGIVVLLVTLLSIVLVSLLFGILV</sequence>
<dbReference type="PANTHER" id="PTHR45749:SF21">
    <property type="entry name" value="DUF4371 DOMAIN-CONTAINING PROTEIN"/>
    <property type="match status" value="1"/>
</dbReference>
<organism evidence="4 6">
    <name type="scientific">Didymodactylos carnosus</name>
    <dbReference type="NCBI Taxonomy" id="1234261"/>
    <lineage>
        <taxon>Eukaryota</taxon>
        <taxon>Metazoa</taxon>
        <taxon>Spiralia</taxon>
        <taxon>Gnathifera</taxon>
        <taxon>Rotifera</taxon>
        <taxon>Eurotatoria</taxon>
        <taxon>Bdelloidea</taxon>
        <taxon>Philodinida</taxon>
        <taxon>Philodinidae</taxon>
        <taxon>Didymodactylos</taxon>
    </lineage>
</organism>
<evidence type="ECO:0000256" key="2">
    <source>
        <dbReference type="SAM" id="Phobius"/>
    </source>
</evidence>
<feature type="region of interest" description="Disordered" evidence="1">
    <location>
        <begin position="43"/>
        <end position="62"/>
    </location>
</feature>
<dbReference type="Proteomes" id="UP000663829">
    <property type="component" value="Unassembled WGS sequence"/>
</dbReference>
<feature type="transmembrane region" description="Helical" evidence="2">
    <location>
        <begin position="362"/>
        <end position="388"/>
    </location>
</feature>
<keyword evidence="2" id="KW-0472">Membrane</keyword>
<dbReference type="PANTHER" id="PTHR45749">
    <property type="match status" value="1"/>
</dbReference>
<dbReference type="EMBL" id="CAJOBC010016864">
    <property type="protein sequence ID" value="CAF4030264.1"/>
    <property type="molecule type" value="Genomic_DNA"/>
</dbReference>
<feature type="domain" description="TTF-type" evidence="3">
    <location>
        <begin position="91"/>
        <end position="170"/>
    </location>
</feature>
<evidence type="ECO:0000313" key="5">
    <source>
        <dbReference type="EMBL" id="CAF4030264.1"/>
    </source>
</evidence>
<feature type="transmembrane region" description="Helical" evidence="2">
    <location>
        <begin position="264"/>
        <end position="283"/>
    </location>
</feature>
<keyword evidence="2" id="KW-1133">Transmembrane helix</keyword>
<dbReference type="SMART" id="SM00597">
    <property type="entry name" value="ZnF_TTF"/>
    <property type="match status" value="1"/>
</dbReference>
<evidence type="ECO:0000313" key="6">
    <source>
        <dbReference type="Proteomes" id="UP000663829"/>
    </source>
</evidence>
<dbReference type="OrthoDB" id="10066664at2759"/>
<dbReference type="AlphaFoldDB" id="A0A815AMS8"/>
<evidence type="ECO:0000313" key="4">
    <source>
        <dbReference type="EMBL" id="CAF1256637.1"/>
    </source>
</evidence>
<name>A0A815AMS8_9BILA</name>
<evidence type="ECO:0000256" key="1">
    <source>
        <dbReference type="SAM" id="MobiDB-lite"/>
    </source>
</evidence>
<gene>
    <name evidence="4" type="ORF">GPM918_LOCUS26397</name>
    <name evidence="5" type="ORF">SRO942_LOCUS26541</name>
</gene>
<dbReference type="InterPro" id="IPR006580">
    <property type="entry name" value="Znf_TTF"/>
</dbReference>
<protein>
    <recommendedName>
        <fullName evidence="3">TTF-type domain-containing protein</fullName>
    </recommendedName>
</protein>
<feature type="transmembrane region" description="Helical" evidence="2">
    <location>
        <begin position="290"/>
        <end position="323"/>
    </location>
</feature>
<reference evidence="4" key="1">
    <citation type="submission" date="2021-02" db="EMBL/GenBank/DDBJ databases">
        <authorList>
            <person name="Nowell W R."/>
        </authorList>
    </citation>
    <scope>NUCLEOTIDE SEQUENCE</scope>
</reference>
<keyword evidence="2" id="KW-0812">Transmembrane</keyword>
<feature type="transmembrane region" description="Helical" evidence="2">
    <location>
        <begin position="239"/>
        <end position="258"/>
    </location>
</feature>
<evidence type="ECO:0000259" key="3">
    <source>
        <dbReference type="SMART" id="SM00597"/>
    </source>
</evidence>
<feature type="transmembrane region" description="Helical" evidence="2">
    <location>
        <begin position="329"/>
        <end position="355"/>
    </location>
</feature>
<accession>A0A815AMS8</accession>